<comment type="similarity">
    <text evidence="7 8">Belongs to the SFT2 family.</text>
</comment>
<gene>
    <name evidence="9" type="ORF">PDEL1432_LOCUS683</name>
</gene>
<evidence type="ECO:0000256" key="2">
    <source>
        <dbReference type="ARBA" id="ARBA00022448"/>
    </source>
</evidence>
<comment type="function">
    <text evidence="8">May be involved in fusion of retrograde transport vesicles derived from an endocytic compartment with the Golgi complex.</text>
</comment>
<dbReference type="PANTHER" id="PTHR23137">
    <property type="entry name" value="VESICLE TRANSPORT PROTEIN-RELATED"/>
    <property type="match status" value="1"/>
</dbReference>
<evidence type="ECO:0000256" key="7">
    <source>
        <dbReference type="ARBA" id="ARBA00025800"/>
    </source>
</evidence>
<keyword evidence="3 8" id="KW-0812">Transmembrane</keyword>
<evidence type="ECO:0000256" key="6">
    <source>
        <dbReference type="ARBA" id="ARBA00023136"/>
    </source>
</evidence>
<keyword evidence="6 8" id="KW-0472">Membrane</keyword>
<dbReference type="GO" id="GO:0012505">
    <property type="term" value="C:endomembrane system"/>
    <property type="evidence" value="ECO:0007669"/>
    <property type="project" value="UniProtKB-ARBA"/>
</dbReference>
<comment type="subcellular location">
    <subcellularLocation>
        <location evidence="1 8">Membrane</location>
        <topology evidence="1 8">Multi-pass membrane protein</topology>
    </subcellularLocation>
</comment>
<feature type="transmembrane region" description="Helical" evidence="8">
    <location>
        <begin position="139"/>
        <end position="157"/>
    </location>
</feature>
<dbReference type="InterPro" id="IPR007305">
    <property type="entry name" value="Vesicle_transpt_Got1/SFT2"/>
</dbReference>
<evidence type="ECO:0000256" key="1">
    <source>
        <dbReference type="ARBA" id="ARBA00004141"/>
    </source>
</evidence>
<feature type="transmembrane region" description="Helical" evidence="8">
    <location>
        <begin position="73"/>
        <end position="93"/>
    </location>
</feature>
<dbReference type="InterPro" id="IPR011691">
    <property type="entry name" value="Vesicle_transpt_SFT2"/>
</dbReference>
<dbReference type="EMBL" id="HBFL01000958">
    <property type="protein sequence ID" value="CAD8760643.1"/>
    <property type="molecule type" value="Transcribed_RNA"/>
</dbReference>
<keyword evidence="2 8" id="KW-0813">Transport</keyword>
<evidence type="ECO:0000313" key="9">
    <source>
        <dbReference type="EMBL" id="CAD8760643.1"/>
    </source>
</evidence>
<keyword evidence="5 8" id="KW-1133">Transmembrane helix</keyword>
<sequence length="233" mass="26063">MPNSTSSFGSWYDEQQAAERGESSSSWFSIDTEQALPLFNTENLPGFSIDSMRQSMEAQMPQRILGMGYQQRFKVFCALLFLSALFFALAMFVGVPMLAIKPQKFALSFTCGSITFMGSFAIMKGPYEHFRSMFTMERLPFTTIYLGSMFWTLYLTCSKGGLKGYAYVLIASGTQLVALLWYLISFLPGGAMGLQMLTRTLCTILQPVIKVLVRLQAMCIASCIRYFGRSSSS</sequence>
<organism evidence="9">
    <name type="scientific">Pseudo-nitzschia delicatissima</name>
    <dbReference type="NCBI Taxonomy" id="44447"/>
    <lineage>
        <taxon>Eukaryota</taxon>
        <taxon>Sar</taxon>
        <taxon>Stramenopiles</taxon>
        <taxon>Ochrophyta</taxon>
        <taxon>Bacillariophyta</taxon>
        <taxon>Bacillariophyceae</taxon>
        <taxon>Bacillariophycidae</taxon>
        <taxon>Bacillariales</taxon>
        <taxon>Bacillariaceae</taxon>
        <taxon>Pseudo-nitzschia</taxon>
    </lineage>
</organism>
<keyword evidence="4 8" id="KW-0653">Protein transport</keyword>
<name>A0A7S0Y7I4_9STRA</name>
<dbReference type="AlphaFoldDB" id="A0A7S0Y7I4"/>
<evidence type="ECO:0000256" key="5">
    <source>
        <dbReference type="ARBA" id="ARBA00022989"/>
    </source>
</evidence>
<dbReference type="GO" id="GO:0015031">
    <property type="term" value="P:protein transport"/>
    <property type="evidence" value="ECO:0007669"/>
    <property type="project" value="UniProtKB-KW"/>
</dbReference>
<accession>A0A7S0Y7I4</accession>
<reference evidence="9" key="1">
    <citation type="submission" date="2021-01" db="EMBL/GenBank/DDBJ databases">
        <authorList>
            <person name="Corre E."/>
            <person name="Pelletier E."/>
            <person name="Niang G."/>
            <person name="Scheremetjew M."/>
            <person name="Finn R."/>
            <person name="Kale V."/>
            <person name="Holt S."/>
            <person name="Cochrane G."/>
            <person name="Meng A."/>
            <person name="Brown T."/>
            <person name="Cohen L."/>
        </authorList>
    </citation>
    <scope>NUCLEOTIDE SEQUENCE</scope>
    <source>
        <strain evidence="9">UNC1205</strain>
    </source>
</reference>
<evidence type="ECO:0000256" key="4">
    <source>
        <dbReference type="ARBA" id="ARBA00022927"/>
    </source>
</evidence>
<feature type="transmembrane region" description="Helical" evidence="8">
    <location>
        <begin position="164"/>
        <end position="184"/>
    </location>
</feature>
<proteinExistence type="inferred from homology"/>
<feature type="transmembrane region" description="Helical" evidence="8">
    <location>
        <begin position="105"/>
        <end position="127"/>
    </location>
</feature>
<evidence type="ECO:0000256" key="8">
    <source>
        <dbReference type="RuleBase" id="RU363111"/>
    </source>
</evidence>
<evidence type="ECO:0000256" key="3">
    <source>
        <dbReference type="ARBA" id="ARBA00022692"/>
    </source>
</evidence>
<protein>
    <recommendedName>
        <fullName evidence="8">Vesicle transport protein</fullName>
    </recommendedName>
</protein>
<dbReference type="GO" id="GO:0016192">
    <property type="term" value="P:vesicle-mediated transport"/>
    <property type="evidence" value="ECO:0007669"/>
    <property type="project" value="InterPro"/>
</dbReference>
<dbReference type="Pfam" id="PF04178">
    <property type="entry name" value="Got1"/>
    <property type="match status" value="1"/>
</dbReference>
<dbReference type="GO" id="GO:0016020">
    <property type="term" value="C:membrane"/>
    <property type="evidence" value="ECO:0007669"/>
    <property type="project" value="UniProtKB-SubCell"/>
</dbReference>
<dbReference type="GO" id="GO:0005737">
    <property type="term" value="C:cytoplasm"/>
    <property type="evidence" value="ECO:0007669"/>
    <property type="project" value="UniProtKB-ARBA"/>
</dbReference>
<dbReference type="PANTHER" id="PTHR23137:SF36">
    <property type="entry name" value="VESICLE TRANSPORT PROTEIN SFT2C"/>
    <property type="match status" value="1"/>
</dbReference>